<dbReference type="PANTHER" id="PTHR23342">
    <property type="entry name" value="N-ACETYLGLUTAMATE SYNTHASE"/>
    <property type="match status" value="1"/>
</dbReference>
<dbReference type="FunFam" id="3.40.1160.10:FF:000004">
    <property type="entry name" value="Acetylglutamate kinase"/>
    <property type="match status" value="1"/>
</dbReference>
<keyword evidence="5 9" id="KW-0547">Nucleotide-binding</keyword>
<dbReference type="SUPFAM" id="SSF53633">
    <property type="entry name" value="Carbamate kinase-like"/>
    <property type="match status" value="1"/>
</dbReference>
<feature type="site" description="Transition state stabilizer" evidence="9">
    <location>
        <position position="244"/>
    </location>
</feature>
<comment type="catalytic activity">
    <reaction evidence="8 9">
        <text>N-acetyl-L-glutamate + ATP = N-acetyl-L-glutamyl 5-phosphate + ADP</text>
        <dbReference type="Rhea" id="RHEA:14629"/>
        <dbReference type="ChEBI" id="CHEBI:30616"/>
        <dbReference type="ChEBI" id="CHEBI:44337"/>
        <dbReference type="ChEBI" id="CHEBI:57936"/>
        <dbReference type="ChEBI" id="CHEBI:456216"/>
        <dbReference type="EC" id="2.7.2.8"/>
    </reaction>
</comment>
<evidence type="ECO:0000256" key="5">
    <source>
        <dbReference type="ARBA" id="ARBA00022741"/>
    </source>
</evidence>
<evidence type="ECO:0000313" key="11">
    <source>
        <dbReference type="EMBL" id="ADI21385.1"/>
    </source>
</evidence>
<dbReference type="PIRSF" id="PIRSF000728">
    <property type="entry name" value="NAGK"/>
    <property type="match status" value="1"/>
</dbReference>
<gene>
    <name evidence="9" type="primary">argB</name>
</gene>
<organism evidence="11">
    <name type="scientific">uncultured gamma proteobacterium HF0010_20H22</name>
    <dbReference type="NCBI Taxonomy" id="723562"/>
    <lineage>
        <taxon>Bacteria</taxon>
        <taxon>Pseudomonadati</taxon>
        <taxon>Pseudomonadota</taxon>
        <taxon>Gammaproteobacteria</taxon>
        <taxon>environmental samples</taxon>
    </lineage>
</organism>
<dbReference type="InterPro" id="IPR041727">
    <property type="entry name" value="NAGK-C"/>
</dbReference>
<dbReference type="GO" id="GO:0005737">
    <property type="term" value="C:cytoplasm"/>
    <property type="evidence" value="ECO:0007669"/>
    <property type="project" value="UniProtKB-SubCell"/>
</dbReference>
<dbReference type="AlphaFoldDB" id="E7C1R1"/>
<dbReference type="EMBL" id="GU567952">
    <property type="protein sequence ID" value="ADI21385.1"/>
    <property type="molecule type" value="Genomic_DNA"/>
</dbReference>
<feature type="binding site" evidence="9">
    <location>
        <position position="183"/>
    </location>
    <ligand>
        <name>substrate</name>
    </ligand>
</feature>
<keyword evidence="2 9" id="KW-0055">Arginine biosynthesis</keyword>
<feature type="domain" description="Aspartate/glutamate/uridylate kinase" evidence="10">
    <location>
        <begin position="28"/>
        <end position="263"/>
    </location>
</feature>
<keyword evidence="3 9" id="KW-0028">Amino-acid biosynthesis</keyword>
<evidence type="ECO:0000256" key="6">
    <source>
        <dbReference type="ARBA" id="ARBA00022777"/>
    </source>
</evidence>
<dbReference type="NCBIfam" id="TIGR00761">
    <property type="entry name" value="argB"/>
    <property type="match status" value="1"/>
</dbReference>
<dbReference type="InterPro" id="IPR004662">
    <property type="entry name" value="AcgluKinase_fam"/>
</dbReference>
<dbReference type="InterPro" id="IPR036393">
    <property type="entry name" value="AceGlu_kinase-like_sf"/>
</dbReference>
<keyword evidence="6 9" id="KW-0418">Kinase</keyword>
<dbReference type="GO" id="GO:0003991">
    <property type="term" value="F:acetylglutamate kinase activity"/>
    <property type="evidence" value="ECO:0007669"/>
    <property type="project" value="UniProtKB-UniRule"/>
</dbReference>
<comment type="subcellular location">
    <subcellularLocation>
        <location evidence="9">Cytoplasm</location>
    </subcellularLocation>
</comment>
<dbReference type="EC" id="2.7.2.8" evidence="9"/>
<evidence type="ECO:0000256" key="8">
    <source>
        <dbReference type="ARBA" id="ARBA00048141"/>
    </source>
</evidence>
<reference evidence="11" key="1">
    <citation type="submission" date="2010-01" db="EMBL/GenBank/DDBJ databases">
        <title>Genome fragments of uncultured bacteria from the North Pacific subtropical Gyre.</title>
        <authorList>
            <person name="Pham V.D."/>
            <person name="Delong E.F."/>
        </authorList>
    </citation>
    <scope>NUCLEOTIDE SEQUENCE</scope>
</reference>
<feature type="binding site" evidence="9">
    <location>
        <begin position="68"/>
        <end position="69"/>
    </location>
    <ligand>
        <name>substrate</name>
    </ligand>
</feature>
<evidence type="ECO:0000256" key="3">
    <source>
        <dbReference type="ARBA" id="ARBA00022605"/>
    </source>
</evidence>
<evidence type="ECO:0000256" key="7">
    <source>
        <dbReference type="ARBA" id="ARBA00022840"/>
    </source>
</evidence>
<comment type="pathway">
    <text evidence="1 9">Amino-acid biosynthesis; L-arginine biosynthesis; N(2)-acetyl-L-ornithine from L-glutamate: step 2/4.</text>
</comment>
<evidence type="ECO:0000256" key="4">
    <source>
        <dbReference type="ARBA" id="ARBA00022679"/>
    </source>
</evidence>
<dbReference type="Pfam" id="PF00696">
    <property type="entry name" value="AA_kinase"/>
    <property type="match status" value="1"/>
</dbReference>
<sequence>MSISKKNALNISKVLTEALPYIRKFNNKIVVIKYGGNAMENKTLQKNFARDLVLMKTVGINPVLIHGGGPQINLELSKNNISFEFKNGIRKTSLEMMNIVQKVLDNRVNKEISDLINIWGGKTTRLVGAKNSPINAVKDINKKLGQVGLIKKVEKKKIFSSFKLGKIPIISPIGWASKKIPLNINADFVACSVAASLKAEKIILLTDVSGIKDLHGKKISTMNLKQAKKILRDKKNIKGGMYPKLTGAIDCLEKGVKSAHIVDGRVPHSVLIELLTDKGVGTWISR</sequence>
<evidence type="ECO:0000256" key="2">
    <source>
        <dbReference type="ARBA" id="ARBA00022571"/>
    </source>
</evidence>
<dbReference type="PRINTS" id="PR00474">
    <property type="entry name" value="GLU5KINASE"/>
</dbReference>
<comment type="function">
    <text evidence="9">Catalyzes the ATP-dependent phosphorylation of N-acetyl-L-glutamate.</text>
</comment>
<dbReference type="CDD" id="cd04250">
    <property type="entry name" value="AAK_NAGK-C"/>
    <property type="match status" value="1"/>
</dbReference>
<protein>
    <recommendedName>
        <fullName evidence="9">Acetylglutamate kinase</fullName>
        <ecNumber evidence="9">2.7.2.8</ecNumber>
    </recommendedName>
    <alternativeName>
        <fullName evidence="9">N-acetyl-L-glutamate 5-phosphotransferase</fullName>
    </alternativeName>
    <alternativeName>
        <fullName evidence="9">NAG kinase</fullName>
        <shortName evidence="9">NAGK</shortName>
    </alternativeName>
</protein>
<comment type="similarity">
    <text evidence="9">Belongs to the acetylglutamate kinase family. ArgB subfamily.</text>
</comment>
<dbReference type="UniPathway" id="UPA00068">
    <property type="reaction ID" value="UER00107"/>
</dbReference>
<keyword evidence="7 9" id="KW-0067">ATP-binding</keyword>
<accession>E7C1R1</accession>
<keyword evidence="4 9" id="KW-0808">Transferase</keyword>
<proteinExistence type="inferred from homology"/>
<dbReference type="HAMAP" id="MF_00082">
    <property type="entry name" value="ArgB"/>
    <property type="match status" value="1"/>
</dbReference>
<dbReference type="InterPro" id="IPR037528">
    <property type="entry name" value="ArgB"/>
</dbReference>
<evidence type="ECO:0000256" key="9">
    <source>
        <dbReference type="HAMAP-Rule" id="MF_00082"/>
    </source>
</evidence>
<name>E7C1R1_9GAMM</name>
<dbReference type="GO" id="GO:0042450">
    <property type="term" value="P:L-arginine biosynthetic process via ornithine"/>
    <property type="evidence" value="ECO:0007669"/>
    <property type="project" value="UniProtKB-UniRule"/>
</dbReference>
<dbReference type="InterPro" id="IPR001057">
    <property type="entry name" value="Glu/AcGlu_kinase"/>
</dbReference>
<dbReference type="PANTHER" id="PTHR23342:SF0">
    <property type="entry name" value="N-ACETYLGLUTAMATE SYNTHASE, MITOCHONDRIAL"/>
    <property type="match status" value="1"/>
</dbReference>
<evidence type="ECO:0000259" key="10">
    <source>
        <dbReference type="Pfam" id="PF00696"/>
    </source>
</evidence>
<keyword evidence="9" id="KW-0963">Cytoplasm</keyword>
<feature type="binding site" evidence="9">
    <location>
        <position position="90"/>
    </location>
    <ligand>
        <name>substrate</name>
    </ligand>
</feature>
<evidence type="ECO:0000256" key="1">
    <source>
        <dbReference type="ARBA" id="ARBA00004828"/>
    </source>
</evidence>
<dbReference type="InterPro" id="IPR001048">
    <property type="entry name" value="Asp/Glu/Uridylate_kinase"/>
</dbReference>
<dbReference type="Gene3D" id="3.40.1160.10">
    <property type="entry name" value="Acetylglutamate kinase-like"/>
    <property type="match status" value="1"/>
</dbReference>
<feature type="site" description="Transition state stabilizer" evidence="9">
    <location>
        <position position="33"/>
    </location>
</feature>
<dbReference type="GO" id="GO:0005524">
    <property type="term" value="F:ATP binding"/>
    <property type="evidence" value="ECO:0007669"/>
    <property type="project" value="UniProtKB-UniRule"/>
</dbReference>